<gene>
    <name evidence="1" type="ORF">ATI53_104120</name>
</gene>
<dbReference type="EMBL" id="QLMG01000041">
    <property type="protein sequence ID" value="RAK12788.1"/>
    <property type="molecule type" value="Genomic_DNA"/>
</dbReference>
<dbReference type="AlphaFoldDB" id="A0A327XV06"/>
<sequence>MDAVKDMVTDMGRGYGVARTGIRARERQSDRQASVLCAISALVMALSV</sequence>
<organism evidence="1 2">
    <name type="scientific">Salipiger aestuarii</name>
    <dbReference type="NCBI Taxonomy" id="568098"/>
    <lineage>
        <taxon>Bacteria</taxon>
        <taxon>Pseudomonadati</taxon>
        <taxon>Pseudomonadota</taxon>
        <taxon>Alphaproteobacteria</taxon>
        <taxon>Rhodobacterales</taxon>
        <taxon>Roseobacteraceae</taxon>
        <taxon>Salipiger</taxon>
    </lineage>
</organism>
<reference evidence="1 2" key="1">
    <citation type="submission" date="2018-06" db="EMBL/GenBank/DDBJ databases">
        <title>Genomic Encyclopedia of Archaeal and Bacterial Type Strains, Phase II (KMG-II): from individual species to whole genera.</title>
        <authorList>
            <person name="Goeker M."/>
        </authorList>
    </citation>
    <scope>NUCLEOTIDE SEQUENCE [LARGE SCALE GENOMIC DNA]</scope>
    <source>
        <strain evidence="1 2">DSM 22011</strain>
    </source>
</reference>
<evidence type="ECO:0000313" key="1">
    <source>
        <dbReference type="EMBL" id="RAK12788.1"/>
    </source>
</evidence>
<dbReference type="RefSeq" id="WP_170134610.1">
    <property type="nucleotide sequence ID" value="NZ_LIQE01000039.1"/>
</dbReference>
<proteinExistence type="predicted"/>
<accession>A0A327XV06</accession>
<comment type="caution">
    <text evidence="1">The sequence shown here is derived from an EMBL/GenBank/DDBJ whole genome shotgun (WGS) entry which is preliminary data.</text>
</comment>
<protein>
    <submittedName>
        <fullName evidence="1">Uncharacterized protein</fullName>
    </submittedName>
</protein>
<name>A0A327XV06_9RHOB</name>
<evidence type="ECO:0000313" key="2">
    <source>
        <dbReference type="Proteomes" id="UP000249165"/>
    </source>
</evidence>
<keyword evidence="2" id="KW-1185">Reference proteome</keyword>
<dbReference type="Proteomes" id="UP000249165">
    <property type="component" value="Unassembled WGS sequence"/>
</dbReference>